<evidence type="ECO:0000313" key="3">
    <source>
        <dbReference type="Proteomes" id="UP000252795"/>
    </source>
</evidence>
<dbReference type="EMBL" id="QNSA01000001">
    <property type="protein sequence ID" value="RBP76851.1"/>
    <property type="molecule type" value="Genomic_DNA"/>
</dbReference>
<keyword evidence="4" id="KW-1185">Reference proteome</keyword>
<accession>A0A368V998</accession>
<dbReference type="EMBL" id="QPJB01000001">
    <property type="protein sequence ID" value="RCW37698.1"/>
    <property type="molecule type" value="Genomic_DNA"/>
</dbReference>
<name>A0A368V998_MARNT</name>
<reference evidence="2 3" key="1">
    <citation type="submission" date="2018-07" db="EMBL/GenBank/DDBJ databases">
        <title>Freshwater and sediment microbial communities from various areas in North America, analyzing microbe dynamics in response to fracking.</title>
        <authorList>
            <person name="Lamendella R."/>
        </authorList>
    </citation>
    <scope>NUCLEOTIDE SEQUENCE [LARGE SCALE GENOMIC DNA]</scope>
    <source>
        <strain evidence="2 3">114E</strain>
        <strain evidence="1 4">114E_o</strain>
    </source>
</reference>
<organism evidence="2 3">
    <name type="scientific">Marinobacter nauticus</name>
    <name type="common">Marinobacter hydrocarbonoclasticus</name>
    <name type="synonym">Marinobacter aquaeolei</name>
    <dbReference type="NCBI Taxonomy" id="2743"/>
    <lineage>
        <taxon>Bacteria</taxon>
        <taxon>Pseudomonadati</taxon>
        <taxon>Pseudomonadota</taxon>
        <taxon>Gammaproteobacteria</taxon>
        <taxon>Pseudomonadales</taxon>
        <taxon>Marinobacteraceae</taxon>
        <taxon>Marinobacter</taxon>
    </lineage>
</organism>
<evidence type="ECO:0000313" key="4">
    <source>
        <dbReference type="Proteomes" id="UP000253065"/>
    </source>
</evidence>
<sequence>MNNLIGPLIGLVGGLLAALIVARHQATNTKLLIASELEKISKQNNLERQTAFRSRKEQWLLDVAPELLAACDPQLHADFDYGEVTSLIHRVQIILDPNNPLEAAINESAGRIGLAVQDAITERRSTTKLLSAQDKFTTAVRAYLHDS</sequence>
<gene>
    <name evidence="2" type="ORF">DET51_10134</name>
    <name evidence="1" type="ORF">DET64_10134</name>
</gene>
<dbReference type="Proteomes" id="UP000252795">
    <property type="component" value="Unassembled WGS sequence"/>
</dbReference>
<evidence type="ECO:0000313" key="2">
    <source>
        <dbReference type="EMBL" id="RCW37698.1"/>
    </source>
</evidence>
<protein>
    <submittedName>
        <fullName evidence="2">Uncharacterized protein</fullName>
    </submittedName>
</protein>
<proteinExistence type="predicted"/>
<evidence type="ECO:0000313" key="1">
    <source>
        <dbReference type="EMBL" id="RBP76851.1"/>
    </source>
</evidence>
<dbReference type="Proteomes" id="UP000253065">
    <property type="component" value="Unassembled WGS sequence"/>
</dbReference>
<comment type="caution">
    <text evidence="2">The sequence shown here is derived from an EMBL/GenBank/DDBJ whole genome shotgun (WGS) entry which is preliminary data.</text>
</comment>
<dbReference type="AlphaFoldDB" id="A0A368V998"/>
<dbReference type="RefSeq" id="WP_113878812.1">
    <property type="nucleotide sequence ID" value="NZ_QNSA01000001.1"/>
</dbReference>